<comment type="caution">
    <text evidence="1">The sequence shown here is derived from an EMBL/GenBank/DDBJ whole genome shotgun (WGS) entry which is preliminary data.</text>
</comment>
<dbReference type="AlphaFoldDB" id="A0A3M7PFF8"/>
<keyword evidence="2" id="KW-1185">Reference proteome</keyword>
<dbReference type="Proteomes" id="UP000276133">
    <property type="component" value="Unassembled WGS sequence"/>
</dbReference>
<evidence type="ECO:0000313" key="1">
    <source>
        <dbReference type="EMBL" id="RMZ97782.1"/>
    </source>
</evidence>
<accession>A0A3M7PFF8</accession>
<proteinExistence type="predicted"/>
<name>A0A3M7PFF8_BRAPC</name>
<gene>
    <name evidence="1" type="ORF">BpHYR1_042774</name>
</gene>
<organism evidence="1 2">
    <name type="scientific">Brachionus plicatilis</name>
    <name type="common">Marine rotifer</name>
    <name type="synonym">Brachionus muelleri</name>
    <dbReference type="NCBI Taxonomy" id="10195"/>
    <lineage>
        <taxon>Eukaryota</taxon>
        <taxon>Metazoa</taxon>
        <taxon>Spiralia</taxon>
        <taxon>Gnathifera</taxon>
        <taxon>Rotifera</taxon>
        <taxon>Eurotatoria</taxon>
        <taxon>Monogononta</taxon>
        <taxon>Pseudotrocha</taxon>
        <taxon>Ploima</taxon>
        <taxon>Brachionidae</taxon>
        <taxon>Brachionus</taxon>
    </lineage>
</organism>
<reference evidence="1 2" key="1">
    <citation type="journal article" date="2018" name="Sci. Rep.">
        <title>Genomic signatures of local adaptation to the degree of environmental predictability in rotifers.</title>
        <authorList>
            <person name="Franch-Gras L."/>
            <person name="Hahn C."/>
            <person name="Garcia-Roger E.M."/>
            <person name="Carmona M.J."/>
            <person name="Serra M."/>
            <person name="Gomez A."/>
        </authorList>
    </citation>
    <scope>NUCLEOTIDE SEQUENCE [LARGE SCALE GENOMIC DNA]</scope>
    <source>
        <strain evidence="1">HYR1</strain>
    </source>
</reference>
<dbReference type="EMBL" id="REGN01011187">
    <property type="protein sequence ID" value="RMZ97782.1"/>
    <property type="molecule type" value="Genomic_DNA"/>
</dbReference>
<sequence length="154" mass="18269">MVAFANQEYIWNQLVKMNQKNILIGGSGLTGGLQRVGYKEWYGVDSGRWEHGTGLVLFFRSSHWDALSKKVLCWGGQKWTKGCHFVEQLFECQKVRLEIKKWIQIWNVLGETNSKMYKKSKEHVFENWPKVFFWKKRWLWNENGKKGHGVEPNF</sequence>
<evidence type="ECO:0000313" key="2">
    <source>
        <dbReference type="Proteomes" id="UP000276133"/>
    </source>
</evidence>
<protein>
    <submittedName>
        <fullName evidence="1">Uncharacterized protein</fullName>
    </submittedName>
</protein>